<reference evidence="2" key="1">
    <citation type="submission" date="2020-01" db="EMBL/GenBank/DDBJ databases">
        <authorList>
            <person name="Mishra B."/>
        </authorList>
    </citation>
    <scope>NUCLEOTIDE SEQUENCE [LARGE SCALE GENOMIC DNA]</scope>
</reference>
<dbReference type="AlphaFoldDB" id="A0A6D2JGT1"/>
<feature type="compositionally biased region" description="Polar residues" evidence="1">
    <location>
        <begin position="19"/>
        <end position="30"/>
    </location>
</feature>
<evidence type="ECO:0000313" key="3">
    <source>
        <dbReference type="Proteomes" id="UP000467841"/>
    </source>
</evidence>
<sequence>MSRKGVTTKRVKTAPDGSIENSAQTVQSGWPRNERFTLGQNLIRPSEVSAKVQNRSAERKSRPGKLKPAVGHATTAHANAAHDHAARAGKQSLAAAQPVSRTMADGAVRAKISSAKSSSVRPQRPTTHPSGQDRSDRTRSGHEPIDIPISFMFLSRSFLATAGAIMDWPNRRISLANVDKDTFYDAAPPGFSSKRFRYTSGGECSQVRGESHGYLIKEVLQDKMHLESSGNRKFLEPPILPN</sequence>
<feature type="compositionally biased region" description="Basic residues" evidence="1">
    <location>
        <begin position="1"/>
        <end position="12"/>
    </location>
</feature>
<evidence type="ECO:0000313" key="2">
    <source>
        <dbReference type="EMBL" id="CAA7038918.1"/>
    </source>
</evidence>
<name>A0A6D2JGT1_9BRAS</name>
<dbReference type="Proteomes" id="UP000467841">
    <property type="component" value="Unassembled WGS sequence"/>
</dbReference>
<accession>A0A6D2JGT1</accession>
<feature type="compositionally biased region" description="Polar residues" evidence="1">
    <location>
        <begin position="114"/>
        <end position="130"/>
    </location>
</feature>
<proteinExistence type="predicted"/>
<feature type="region of interest" description="Disordered" evidence="1">
    <location>
        <begin position="1"/>
        <end position="142"/>
    </location>
</feature>
<protein>
    <submittedName>
        <fullName evidence="2">Uncharacterized protein</fullName>
    </submittedName>
</protein>
<keyword evidence="3" id="KW-1185">Reference proteome</keyword>
<feature type="compositionally biased region" description="Low complexity" evidence="1">
    <location>
        <begin position="69"/>
        <end position="79"/>
    </location>
</feature>
<evidence type="ECO:0000256" key="1">
    <source>
        <dbReference type="SAM" id="MobiDB-lite"/>
    </source>
</evidence>
<organism evidence="2 3">
    <name type="scientific">Microthlaspi erraticum</name>
    <dbReference type="NCBI Taxonomy" id="1685480"/>
    <lineage>
        <taxon>Eukaryota</taxon>
        <taxon>Viridiplantae</taxon>
        <taxon>Streptophyta</taxon>
        <taxon>Embryophyta</taxon>
        <taxon>Tracheophyta</taxon>
        <taxon>Spermatophyta</taxon>
        <taxon>Magnoliopsida</taxon>
        <taxon>eudicotyledons</taxon>
        <taxon>Gunneridae</taxon>
        <taxon>Pentapetalae</taxon>
        <taxon>rosids</taxon>
        <taxon>malvids</taxon>
        <taxon>Brassicales</taxon>
        <taxon>Brassicaceae</taxon>
        <taxon>Coluteocarpeae</taxon>
        <taxon>Microthlaspi</taxon>
    </lineage>
</organism>
<comment type="caution">
    <text evidence="2">The sequence shown here is derived from an EMBL/GenBank/DDBJ whole genome shotgun (WGS) entry which is preliminary data.</text>
</comment>
<gene>
    <name evidence="2" type="ORF">MERR_LOCUS26153</name>
</gene>
<dbReference type="EMBL" id="CACVBM020001201">
    <property type="protein sequence ID" value="CAA7038918.1"/>
    <property type="molecule type" value="Genomic_DNA"/>
</dbReference>
<feature type="compositionally biased region" description="Basic and acidic residues" evidence="1">
    <location>
        <begin position="131"/>
        <end position="142"/>
    </location>
</feature>